<evidence type="ECO:0000313" key="1">
    <source>
        <dbReference type="EMBL" id="URE34189.1"/>
    </source>
</evidence>
<dbReference type="AlphaFoldDB" id="A0A9E7L154"/>
<evidence type="ECO:0000313" key="2">
    <source>
        <dbReference type="Proteomes" id="UP001055439"/>
    </source>
</evidence>
<name>A0A9E7L154_9LILI</name>
<dbReference type="Proteomes" id="UP001055439">
    <property type="component" value="Chromosome 8"/>
</dbReference>
<proteinExistence type="predicted"/>
<organism evidence="1 2">
    <name type="scientific">Musa troglodytarum</name>
    <name type="common">fe'i banana</name>
    <dbReference type="NCBI Taxonomy" id="320322"/>
    <lineage>
        <taxon>Eukaryota</taxon>
        <taxon>Viridiplantae</taxon>
        <taxon>Streptophyta</taxon>
        <taxon>Embryophyta</taxon>
        <taxon>Tracheophyta</taxon>
        <taxon>Spermatophyta</taxon>
        <taxon>Magnoliopsida</taxon>
        <taxon>Liliopsida</taxon>
        <taxon>Zingiberales</taxon>
        <taxon>Musaceae</taxon>
        <taxon>Musa</taxon>
    </lineage>
</organism>
<reference evidence="1" key="1">
    <citation type="submission" date="2022-05" db="EMBL/GenBank/DDBJ databases">
        <title>The Musa troglodytarum L. genome provides insights into the mechanism of non-climacteric behaviour and enrichment of carotenoids.</title>
        <authorList>
            <person name="Wang J."/>
        </authorList>
    </citation>
    <scope>NUCLEOTIDE SEQUENCE</scope>
    <source>
        <tissue evidence="1">Leaf</tissue>
    </source>
</reference>
<dbReference type="OrthoDB" id="5970161at2759"/>
<dbReference type="EMBL" id="CP097510">
    <property type="protein sequence ID" value="URE34189.1"/>
    <property type="molecule type" value="Genomic_DNA"/>
</dbReference>
<keyword evidence="2" id="KW-1185">Reference proteome</keyword>
<gene>
    <name evidence="1" type="ORF">MUK42_03421</name>
</gene>
<sequence length="120" mass="13094">MTTCLGYLRVVNFYNSNSGAHHLKRAPDLSTACASDAAGACYVGNNLENQSAKVLALRGNNLQNRCHLASSSTNPFHFQLMRCHLQPIKQKLGKGNHFIDASNYIEIHLVLGELASPSLL</sequence>
<accession>A0A9E7L154</accession>
<protein>
    <submittedName>
        <fullName evidence="1">Uncharacterized protein</fullName>
    </submittedName>
</protein>